<organism evidence="1 2">
    <name type="scientific">Trifolium pratense</name>
    <name type="common">Red clover</name>
    <dbReference type="NCBI Taxonomy" id="57577"/>
    <lineage>
        <taxon>Eukaryota</taxon>
        <taxon>Viridiplantae</taxon>
        <taxon>Streptophyta</taxon>
        <taxon>Embryophyta</taxon>
        <taxon>Tracheophyta</taxon>
        <taxon>Spermatophyta</taxon>
        <taxon>Magnoliopsida</taxon>
        <taxon>eudicotyledons</taxon>
        <taxon>Gunneridae</taxon>
        <taxon>Pentapetalae</taxon>
        <taxon>rosids</taxon>
        <taxon>fabids</taxon>
        <taxon>Fabales</taxon>
        <taxon>Fabaceae</taxon>
        <taxon>Papilionoideae</taxon>
        <taxon>50 kb inversion clade</taxon>
        <taxon>NPAAA clade</taxon>
        <taxon>Hologalegina</taxon>
        <taxon>IRL clade</taxon>
        <taxon>Trifolieae</taxon>
        <taxon>Trifolium</taxon>
    </lineage>
</organism>
<evidence type="ECO:0000313" key="2">
    <source>
        <dbReference type="Proteomes" id="UP001177021"/>
    </source>
</evidence>
<name>A0ACB0JB95_TRIPR</name>
<proteinExistence type="predicted"/>
<dbReference type="Proteomes" id="UP001177021">
    <property type="component" value="Unassembled WGS sequence"/>
</dbReference>
<dbReference type="EMBL" id="CASHSV030000024">
    <property type="protein sequence ID" value="CAJ2641944.1"/>
    <property type="molecule type" value="Genomic_DNA"/>
</dbReference>
<accession>A0ACB0JB95</accession>
<sequence>MRTRSRQLRSELRSITKGSRSIADFIARIRTISESLMSIGDPIAHRDLIEVVLEALPEEFNPIVASVNSQTEIISLDELESQLLTLESRHEKFKKALVTEQAAVNLTQTSNADDKSQASQSQFGPYTDQNPNFPNNSNSNSQYQYSGFNNGGRYGGNRGRGSRGGRFRGRGGRGNGRGSIQCQICYRNGHDASYCYYRFDGPNSYGYGGYGAQNGYGAPPNVWMQNMPRPPQPNFNARPAFPPQFANPRPQTPQAYLTGNESTASNSFQNGWYPDSGATHHVTPDANNLMDAISLSGSDQVHIGNSQGLPITSVGSMSFSSPFYPYTTLKLNNLLHVPSITKNLVSVSQFAKDNNVYFEFHANDCYVKSQGSSKILLRGHLGDDGLYQFDSPLQHKSEASSFIPHKPTVHSVFQANNGVFLEPNSSFSVSKTQCNSVEKNNISTSSSSSNTTSSVHCFPSLYKIWHSRLGHPHHEVLKYILKLCNQQLPNKNLSDFCSACCLGKVHRLPSVPSTANYTKPLELIFCDLWGPAPVESFDGYSYFLTCVDAYTRFTWIFPLKLKSHTLMTFKNFKSMVELQYNLPIKSVQTDGGGEFRPFTQFLTPLGIVHRLTCPHTHHQNGSVERKHRHIVETGLTLLAHANLPLHFWDYAFLTATYLINRLPSPTLNNKSPFFLLNFKIPDYKFMKIFGCACFPFLRPYNTQKMDFHSRECIFLGYSPVHKGYKCLDSSGKIFISKDVVFNEARFPYHDMFPSDHSFPATSSGPTLSTFLPTPNIVTTTPITTSTSTIQSSPNPTGSLPSHNNFQHSPASSTPNTPSNSMSPSNSVSSHHSDSISLNSPTPTATNLGNGPVLYPTPITIIPPSPVTPSSESASVPHNSSAPTVVPHKIHPQNSHSMTTRGKLGIVQPRLNPTLLLTHVEPTGYKQAMQHPQWLQAMKCEYDALLTNNTWSLVTLPEDRHPIGCKWVFRLKQNPDGTINKYKARLVAKGFHQKHGFDYTETFSPVVKPVTVRTVLTLAVTNKWCIQQLDVNNAFLNGLLDEEVYMVQPPGFEATDKTLVCKLQKALYGLKQAPRAWFERLRSALTKLGFVPSKCDPSLFTLHANHHTIFLLVYVDDIIITGSSNTLIQQLIHKLNSEFSLKNLGKLDYFLGIEVHHDKSGSLLLSQTKYIRDLLAKANMDNANGMASPMASSTKLSKFGSNHVSDPTFFRSIVGGLQYATITRPEISYSVNKVCQFLSSPLEEHWKAVKRILRYLKGTIHHGLVIKPAPINTSLALVGFCDADWASDPDDRRSTSGACIYLGPNLVSWWAKKQTLVARSSAEAEYRSLAQVSAEILWMQSLLKELKVSIKVPQVFCDNLSAVSLAHNPVLHSRTKHMELDIFFVREKVINKSLVVTHVPAQDQWADILTKPLSTARFLQLRDKLRVFDTPSV</sequence>
<evidence type="ECO:0000313" key="1">
    <source>
        <dbReference type="EMBL" id="CAJ2641944.1"/>
    </source>
</evidence>
<gene>
    <name evidence="1" type="ORF">MILVUS5_LOCUS11490</name>
</gene>
<comment type="caution">
    <text evidence="1">The sequence shown here is derived from an EMBL/GenBank/DDBJ whole genome shotgun (WGS) entry which is preliminary data.</text>
</comment>
<reference evidence="1" key="1">
    <citation type="submission" date="2023-10" db="EMBL/GenBank/DDBJ databases">
        <authorList>
            <person name="Rodriguez Cubillos JULIANA M."/>
            <person name="De Vega J."/>
        </authorList>
    </citation>
    <scope>NUCLEOTIDE SEQUENCE</scope>
</reference>
<protein>
    <submittedName>
        <fullName evidence="1">Uncharacterized protein</fullName>
    </submittedName>
</protein>
<keyword evidence="2" id="KW-1185">Reference proteome</keyword>